<accession>A0A542ZVV0</accession>
<sequence length="115" mass="12586">MGIVYLLLLLCGIGCMLLLDRRFRLFFWHDPVVALLVTALGTGLFVVWDVAGIAAGVFLLGDSGAATGIVLAPEFPLEEIVFLIFLVLCTMVVFTGAAKILHHRRTEDGQEEDRP</sequence>
<feature type="transmembrane region" description="Helical" evidence="8">
    <location>
        <begin position="35"/>
        <end position="60"/>
    </location>
</feature>
<evidence type="ECO:0000256" key="2">
    <source>
        <dbReference type="ARBA" id="ARBA00004829"/>
    </source>
</evidence>
<dbReference type="GO" id="GO:0016020">
    <property type="term" value="C:membrane"/>
    <property type="evidence" value="ECO:0007669"/>
    <property type="project" value="UniProtKB-SubCell"/>
</dbReference>
<gene>
    <name evidence="9" type="ORF">FB461_0808</name>
</gene>
<feature type="transmembrane region" description="Helical" evidence="8">
    <location>
        <begin position="6"/>
        <end position="23"/>
    </location>
</feature>
<feature type="transmembrane region" description="Helical" evidence="8">
    <location>
        <begin position="80"/>
        <end position="101"/>
    </location>
</feature>
<evidence type="ECO:0000313" key="9">
    <source>
        <dbReference type="EMBL" id="TQL64310.1"/>
    </source>
</evidence>
<comment type="subcellular location">
    <subcellularLocation>
        <location evidence="1">Membrane</location>
        <topology evidence="1">Multi-pass membrane protein</topology>
    </subcellularLocation>
</comment>
<name>A0A542ZVV0_RARFA</name>
<keyword evidence="6 8" id="KW-0472">Membrane</keyword>
<keyword evidence="7" id="KW-0413">Isomerase</keyword>
<evidence type="ECO:0000256" key="6">
    <source>
        <dbReference type="ARBA" id="ARBA00023136"/>
    </source>
</evidence>
<dbReference type="EMBL" id="VFOS01000001">
    <property type="protein sequence ID" value="TQL64310.1"/>
    <property type="molecule type" value="Genomic_DNA"/>
</dbReference>
<evidence type="ECO:0000256" key="7">
    <source>
        <dbReference type="ARBA" id="ARBA00023235"/>
    </source>
</evidence>
<organism evidence="9 10">
    <name type="scientific">Rarobacter faecitabidus</name>
    <dbReference type="NCBI Taxonomy" id="13243"/>
    <lineage>
        <taxon>Bacteria</taxon>
        <taxon>Bacillati</taxon>
        <taxon>Actinomycetota</taxon>
        <taxon>Actinomycetes</taxon>
        <taxon>Micrococcales</taxon>
        <taxon>Rarobacteraceae</taxon>
        <taxon>Rarobacter</taxon>
    </lineage>
</organism>
<protein>
    <submittedName>
        <fullName evidence="9">Lycopene cyclase domain-containing protein</fullName>
    </submittedName>
</protein>
<keyword evidence="5 8" id="KW-1133">Transmembrane helix</keyword>
<dbReference type="NCBIfam" id="TIGR03462">
    <property type="entry name" value="CarR_dom_SF"/>
    <property type="match status" value="1"/>
</dbReference>
<evidence type="ECO:0000256" key="1">
    <source>
        <dbReference type="ARBA" id="ARBA00004141"/>
    </source>
</evidence>
<keyword evidence="10" id="KW-1185">Reference proteome</keyword>
<dbReference type="GO" id="GO:0016117">
    <property type="term" value="P:carotenoid biosynthetic process"/>
    <property type="evidence" value="ECO:0007669"/>
    <property type="project" value="UniProtKB-KW"/>
</dbReference>
<dbReference type="GO" id="GO:0045436">
    <property type="term" value="F:lycopene beta cyclase activity"/>
    <property type="evidence" value="ECO:0007669"/>
    <property type="project" value="UniProtKB-ARBA"/>
</dbReference>
<dbReference type="OrthoDB" id="4774157at2"/>
<evidence type="ECO:0000313" key="10">
    <source>
        <dbReference type="Proteomes" id="UP000315389"/>
    </source>
</evidence>
<evidence type="ECO:0000256" key="8">
    <source>
        <dbReference type="SAM" id="Phobius"/>
    </source>
</evidence>
<dbReference type="AlphaFoldDB" id="A0A542ZVV0"/>
<proteinExistence type="predicted"/>
<dbReference type="InterPro" id="IPR017825">
    <property type="entry name" value="Lycopene_cyclase_dom"/>
</dbReference>
<comment type="pathway">
    <text evidence="2">Carotenoid biosynthesis.</text>
</comment>
<reference evidence="9 10" key="1">
    <citation type="submission" date="2019-06" db="EMBL/GenBank/DDBJ databases">
        <title>Sequencing the genomes of 1000 actinobacteria strains.</title>
        <authorList>
            <person name="Klenk H.-P."/>
        </authorList>
    </citation>
    <scope>NUCLEOTIDE SEQUENCE [LARGE SCALE GENOMIC DNA]</scope>
    <source>
        <strain evidence="9 10">DSM 4813</strain>
    </source>
</reference>
<dbReference type="RefSeq" id="WP_142119158.1">
    <property type="nucleotide sequence ID" value="NZ_BAAASV010000003.1"/>
</dbReference>
<dbReference type="Proteomes" id="UP000315389">
    <property type="component" value="Unassembled WGS sequence"/>
</dbReference>
<evidence type="ECO:0000256" key="3">
    <source>
        <dbReference type="ARBA" id="ARBA00022692"/>
    </source>
</evidence>
<comment type="caution">
    <text evidence="9">The sequence shown here is derived from an EMBL/GenBank/DDBJ whole genome shotgun (WGS) entry which is preliminary data.</text>
</comment>
<keyword evidence="4" id="KW-0125">Carotenoid biosynthesis</keyword>
<dbReference type="GO" id="GO:0016872">
    <property type="term" value="F:intramolecular lyase activity"/>
    <property type="evidence" value="ECO:0007669"/>
    <property type="project" value="InterPro"/>
</dbReference>
<evidence type="ECO:0000256" key="4">
    <source>
        <dbReference type="ARBA" id="ARBA00022746"/>
    </source>
</evidence>
<keyword evidence="3 8" id="KW-0812">Transmembrane</keyword>
<evidence type="ECO:0000256" key="5">
    <source>
        <dbReference type="ARBA" id="ARBA00022989"/>
    </source>
</evidence>